<evidence type="ECO:0000256" key="1">
    <source>
        <dbReference type="ARBA" id="ARBA00022837"/>
    </source>
</evidence>
<organism evidence="3 4">
    <name type="scientific">Rotaria socialis</name>
    <dbReference type="NCBI Taxonomy" id="392032"/>
    <lineage>
        <taxon>Eukaryota</taxon>
        <taxon>Metazoa</taxon>
        <taxon>Spiralia</taxon>
        <taxon>Gnathifera</taxon>
        <taxon>Rotifera</taxon>
        <taxon>Eurotatoria</taxon>
        <taxon>Bdelloidea</taxon>
        <taxon>Philodinida</taxon>
        <taxon>Philodinidae</taxon>
        <taxon>Rotaria</taxon>
    </lineage>
</organism>
<accession>A0A822FJI6</accession>
<proteinExistence type="predicted"/>
<keyword evidence="1" id="KW-0106">Calcium</keyword>
<dbReference type="InterPro" id="IPR011992">
    <property type="entry name" value="EF-hand-dom_pair"/>
</dbReference>
<sequence length="80" mass="8862">RRILFIVLHRDLADHDKDGCLTPDEFVIAMHCCDIARTGQPLPTHFPDEWLVKNTAPTETAAANHLSDAAAEAERKSILA</sequence>
<dbReference type="Proteomes" id="UP000663848">
    <property type="component" value="Unassembled WGS sequence"/>
</dbReference>
<feature type="non-terminal residue" evidence="3">
    <location>
        <position position="80"/>
    </location>
</feature>
<dbReference type="GO" id="GO:0005509">
    <property type="term" value="F:calcium ion binding"/>
    <property type="evidence" value="ECO:0007669"/>
    <property type="project" value="InterPro"/>
</dbReference>
<comment type="caution">
    <text evidence="3">The sequence shown here is derived from an EMBL/GenBank/DDBJ whole genome shotgun (WGS) entry which is preliminary data.</text>
</comment>
<dbReference type="SUPFAM" id="SSF47473">
    <property type="entry name" value="EF-hand"/>
    <property type="match status" value="1"/>
</dbReference>
<reference evidence="3" key="1">
    <citation type="submission" date="2021-02" db="EMBL/GenBank/DDBJ databases">
        <authorList>
            <person name="Nowell W R."/>
        </authorList>
    </citation>
    <scope>NUCLEOTIDE SEQUENCE</scope>
</reference>
<dbReference type="InterPro" id="IPR018247">
    <property type="entry name" value="EF_Hand_1_Ca_BS"/>
</dbReference>
<feature type="domain" description="EF-hand" evidence="2">
    <location>
        <begin position="11"/>
        <end position="36"/>
    </location>
</feature>
<dbReference type="InterPro" id="IPR002048">
    <property type="entry name" value="EF_hand_dom"/>
</dbReference>
<dbReference type="Gene3D" id="1.10.238.10">
    <property type="entry name" value="EF-hand"/>
    <property type="match status" value="1"/>
</dbReference>
<dbReference type="PROSITE" id="PS50222">
    <property type="entry name" value="EF_HAND_2"/>
    <property type="match status" value="1"/>
</dbReference>
<dbReference type="EMBL" id="CAJOBR010083585">
    <property type="protein sequence ID" value="CAF5128676.1"/>
    <property type="molecule type" value="Genomic_DNA"/>
</dbReference>
<protein>
    <recommendedName>
        <fullName evidence="2">EF-hand domain-containing protein</fullName>
    </recommendedName>
</protein>
<dbReference type="InterPro" id="IPR000261">
    <property type="entry name" value="EH_dom"/>
</dbReference>
<feature type="non-terminal residue" evidence="3">
    <location>
        <position position="1"/>
    </location>
</feature>
<evidence type="ECO:0000313" key="3">
    <source>
        <dbReference type="EMBL" id="CAF5128676.1"/>
    </source>
</evidence>
<name>A0A822FJI6_9BILA</name>
<gene>
    <name evidence="3" type="ORF">QYT958_LOCUS46595</name>
</gene>
<dbReference type="PROSITE" id="PS00018">
    <property type="entry name" value="EF_HAND_1"/>
    <property type="match status" value="1"/>
</dbReference>
<evidence type="ECO:0000259" key="2">
    <source>
        <dbReference type="PROSITE" id="PS50222"/>
    </source>
</evidence>
<evidence type="ECO:0000313" key="4">
    <source>
        <dbReference type="Proteomes" id="UP000663848"/>
    </source>
</evidence>
<dbReference type="AlphaFoldDB" id="A0A822FJI6"/>
<dbReference type="Pfam" id="PF12763">
    <property type="entry name" value="EH"/>
    <property type="match status" value="1"/>
</dbReference>